<dbReference type="InterPro" id="IPR036465">
    <property type="entry name" value="vWFA_dom_sf"/>
</dbReference>
<dbReference type="SUPFAM" id="SSF53300">
    <property type="entry name" value="vWA-like"/>
    <property type="match status" value="1"/>
</dbReference>
<accession>A0A133YHM4</accession>
<comment type="caution">
    <text evidence="3">The sequence shown here is derived from an EMBL/GenBank/DDBJ whole genome shotgun (WGS) entry which is preliminary data.</text>
</comment>
<keyword evidence="1" id="KW-0732">Signal</keyword>
<dbReference type="Gene3D" id="3.40.50.410">
    <property type="entry name" value="von Willebrand factor, type A domain"/>
    <property type="match status" value="1"/>
</dbReference>
<dbReference type="RefSeq" id="WP_066712173.1">
    <property type="nucleotide sequence ID" value="NZ_JARFNM010000001.1"/>
</dbReference>
<proteinExistence type="predicted"/>
<name>A0A133YHM4_9FIRM</name>
<dbReference type="AlphaFoldDB" id="A0A133YHM4"/>
<evidence type="ECO:0000259" key="2">
    <source>
        <dbReference type="PROSITE" id="PS50234"/>
    </source>
</evidence>
<dbReference type="EMBL" id="LSCV01000001">
    <property type="protein sequence ID" value="KXB42694.1"/>
    <property type="molecule type" value="Genomic_DNA"/>
</dbReference>
<dbReference type="PROSITE" id="PS50234">
    <property type="entry name" value="VWFA"/>
    <property type="match status" value="1"/>
</dbReference>
<dbReference type="Pfam" id="PF21426">
    <property type="entry name" value="GBS104-like_Ig"/>
    <property type="match status" value="1"/>
</dbReference>
<dbReference type="STRING" id="1497955.HMPREF1872_00030"/>
<evidence type="ECO:0000313" key="3">
    <source>
        <dbReference type="EMBL" id="KXB42694.1"/>
    </source>
</evidence>
<feature type="chain" id="PRO_5007460167" evidence="1">
    <location>
        <begin position="30"/>
        <end position="572"/>
    </location>
</feature>
<gene>
    <name evidence="3" type="ORF">HMPREF1872_00030</name>
</gene>
<evidence type="ECO:0000256" key="1">
    <source>
        <dbReference type="SAM" id="SignalP"/>
    </source>
</evidence>
<evidence type="ECO:0000313" key="4">
    <source>
        <dbReference type="Proteomes" id="UP000070080"/>
    </source>
</evidence>
<organism evidence="3 4">
    <name type="scientific">Amygdalobacter nucleatus</name>
    <dbReference type="NCBI Taxonomy" id="3029274"/>
    <lineage>
        <taxon>Bacteria</taxon>
        <taxon>Bacillati</taxon>
        <taxon>Bacillota</taxon>
        <taxon>Clostridia</taxon>
        <taxon>Eubacteriales</taxon>
        <taxon>Oscillospiraceae</taxon>
        <taxon>Amygdalobacter</taxon>
    </lineage>
</organism>
<dbReference type="Pfam" id="PF00092">
    <property type="entry name" value="VWA"/>
    <property type="match status" value="1"/>
</dbReference>
<dbReference type="InterPro" id="IPR049319">
    <property type="entry name" value="GBS104-like_Ig"/>
</dbReference>
<dbReference type="SMART" id="SM00327">
    <property type="entry name" value="VWA"/>
    <property type="match status" value="1"/>
</dbReference>
<dbReference type="InterPro" id="IPR002035">
    <property type="entry name" value="VWF_A"/>
</dbReference>
<dbReference type="CDD" id="cd00198">
    <property type="entry name" value="vWFA"/>
    <property type="match status" value="1"/>
</dbReference>
<keyword evidence="4" id="KW-1185">Reference proteome</keyword>
<dbReference type="OrthoDB" id="1837798at2"/>
<feature type="domain" description="VWFA" evidence="2">
    <location>
        <begin position="76"/>
        <end position="181"/>
    </location>
</feature>
<protein>
    <submittedName>
        <fullName evidence="3">von Willebrand factor type A domain protein</fullName>
    </submittedName>
</protein>
<dbReference type="Proteomes" id="UP000070080">
    <property type="component" value="Unassembled WGS sequence"/>
</dbReference>
<feature type="signal peptide" evidence="1">
    <location>
        <begin position="1"/>
        <end position="29"/>
    </location>
</feature>
<reference evidence="4" key="1">
    <citation type="submission" date="2016-01" db="EMBL/GenBank/DDBJ databases">
        <authorList>
            <person name="Mitreva M."/>
            <person name="Pepin K.H."/>
            <person name="Mihindukulasuriya K.A."/>
            <person name="Fulton R."/>
            <person name="Fronick C."/>
            <person name="O'Laughlin M."/>
            <person name="Miner T."/>
            <person name="Herter B."/>
            <person name="Rosa B.A."/>
            <person name="Cordes M."/>
            <person name="Tomlinson C."/>
            <person name="Wollam A."/>
            <person name="Palsikar V.B."/>
            <person name="Mardis E.R."/>
            <person name="Wilson R.K."/>
        </authorList>
    </citation>
    <scope>NUCLEOTIDE SEQUENCE [LARGE SCALE GENOMIC DNA]</scope>
    <source>
        <strain evidence="4">KA00274</strain>
    </source>
</reference>
<sequence length="572" mass="63338">MKKIVGKYAAKLTVLLTALSLFGSTLAYAEDSAGASSDAEYLEKMSKTTVATQLDKNDEVQIELKFPGKEDVMASDVVFVIDKSSSGVSVEKSIEFLNNVRDQVTKKGLKVKVGVVKFNRIAEKSKLLDISENYDTLIEYLNEKKSGGTNIHAGLLEAKRLLDEDQGVLPQNKHVVLISDGLTYLYCKNDDPSVGYTRTFGTNAGTLYDWSARFGIGQNDQAMTKVLFKDDGKEYTYNSIQENATNFAKYMNHYKDDVEYSKYDGVFHKDEANINIDPDTPEMPHSNDPNIAPSEDVMKMPSNLWVAFKRADETWQDMKNEDYNLHVFADNANATGIGKCFLQYLNRSDNSDIQTFDPDYLQRSVLQIVDKGSTLVDTIGKHFNFVNNPKNISLQIGQDTFNAEKIDGKENEYKFGDKATLKYMPGDNESITLTLNTALTPQTYASLKYSVKLDKDSNLPTEAGTHKLATNESAVLKAVDGNNKPHGQFVFKSPEVDYSVSRPCPKPCPEPEPAKPDVIPYVASDPTEPVVTEVEEPKVGKVAKTGELAGVSSELGLVVLLVAGMIANKRKH</sequence>